<dbReference type="Pfam" id="PF02576">
    <property type="entry name" value="RimP_N"/>
    <property type="match status" value="1"/>
</dbReference>
<dbReference type="Gene3D" id="3.30.300.70">
    <property type="entry name" value="RimP-like superfamily, N-terminal"/>
    <property type="match status" value="1"/>
</dbReference>
<dbReference type="Proteomes" id="UP000236655">
    <property type="component" value="Chromosome"/>
</dbReference>
<accession>A0A2I7N4U5</accession>
<dbReference type="OrthoDB" id="9805006at2"/>
<keyword evidence="1 3" id="KW-0963">Cytoplasm</keyword>
<dbReference type="RefSeq" id="WP_102950778.1">
    <property type="nucleotide sequence ID" value="NZ_CP024847.1"/>
</dbReference>
<dbReference type="SUPFAM" id="SSF75420">
    <property type="entry name" value="YhbC-like, N-terminal domain"/>
    <property type="match status" value="1"/>
</dbReference>
<evidence type="ECO:0000313" key="7">
    <source>
        <dbReference type="Proteomes" id="UP000236655"/>
    </source>
</evidence>
<dbReference type="Pfam" id="PF17384">
    <property type="entry name" value="DUF150_C"/>
    <property type="match status" value="1"/>
</dbReference>
<evidence type="ECO:0000256" key="3">
    <source>
        <dbReference type="HAMAP-Rule" id="MF_01077"/>
    </source>
</evidence>
<evidence type="ECO:0000259" key="4">
    <source>
        <dbReference type="Pfam" id="PF02576"/>
    </source>
</evidence>
<dbReference type="NCBIfam" id="NF000929">
    <property type="entry name" value="PRK00092.2-1"/>
    <property type="match status" value="1"/>
</dbReference>
<dbReference type="AlphaFoldDB" id="A0A2I7N4U5"/>
<organism evidence="6 7">
    <name type="scientific">Aquella oligotrophica</name>
    <dbReference type="NCBI Taxonomy" id="2067065"/>
    <lineage>
        <taxon>Bacteria</taxon>
        <taxon>Pseudomonadati</taxon>
        <taxon>Pseudomonadota</taxon>
        <taxon>Betaproteobacteria</taxon>
        <taxon>Neisseriales</taxon>
        <taxon>Neisseriaceae</taxon>
        <taxon>Aquella</taxon>
    </lineage>
</organism>
<dbReference type="GO" id="GO:0006412">
    <property type="term" value="P:translation"/>
    <property type="evidence" value="ECO:0007669"/>
    <property type="project" value="TreeGrafter"/>
</dbReference>
<sequence>MKLLQILEQTVPGLGYELVDVEITPAKIVRVFIDKEGGVTVEDCADVSNHLSRVLVVEEIDYNRLEISSPGLERPLKKLNDYIRFNGRLAKIKTHELINNQKVFEGRIVGVEGEIISLELTDKQIFKVAFDDINRGRLIFEPKKK</sequence>
<dbReference type="EMBL" id="CP024847">
    <property type="protein sequence ID" value="AUR51479.1"/>
    <property type="molecule type" value="Genomic_DNA"/>
</dbReference>
<dbReference type="SUPFAM" id="SSF74942">
    <property type="entry name" value="YhbC-like, C-terminal domain"/>
    <property type="match status" value="1"/>
</dbReference>
<dbReference type="Gene3D" id="2.30.30.180">
    <property type="entry name" value="Ribosome maturation factor RimP, C-terminal domain"/>
    <property type="match status" value="1"/>
</dbReference>
<evidence type="ECO:0000256" key="2">
    <source>
        <dbReference type="ARBA" id="ARBA00022517"/>
    </source>
</evidence>
<feature type="domain" description="Ribosome maturation factor RimP C-terminal" evidence="5">
    <location>
        <begin position="76"/>
        <end position="141"/>
    </location>
</feature>
<dbReference type="GO" id="GO:0000028">
    <property type="term" value="P:ribosomal small subunit assembly"/>
    <property type="evidence" value="ECO:0007669"/>
    <property type="project" value="TreeGrafter"/>
</dbReference>
<feature type="domain" description="Ribosome maturation factor RimP N-terminal" evidence="4">
    <location>
        <begin position="6"/>
        <end position="73"/>
    </location>
</feature>
<comment type="function">
    <text evidence="3">Required for maturation of 30S ribosomal subunits.</text>
</comment>
<dbReference type="GO" id="GO:0005829">
    <property type="term" value="C:cytosol"/>
    <property type="evidence" value="ECO:0007669"/>
    <property type="project" value="TreeGrafter"/>
</dbReference>
<protein>
    <recommendedName>
        <fullName evidence="3">Ribosome maturation factor RimP</fullName>
    </recommendedName>
</protein>
<reference evidence="7" key="1">
    <citation type="submission" date="2017-11" db="EMBL/GenBank/DDBJ databases">
        <authorList>
            <person name="Chan K.G."/>
            <person name="Lee L.S."/>
        </authorList>
    </citation>
    <scope>NUCLEOTIDE SEQUENCE [LARGE SCALE GENOMIC DNA]</scope>
    <source>
        <strain evidence="7">DSM 100970</strain>
    </source>
</reference>
<dbReference type="HAMAP" id="MF_01077">
    <property type="entry name" value="RimP"/>
    <property type="match status" value="1"/>
</dbReference>
<keyword evidence="2 3" id="KW-0690">Ribosome biogenesis</keyword>
<dbReference type="InterPro" id="IPR003728">
    <property type="entry name" value="Ribosome_maturation_RimP"/>
</dbReference>
<comment type="similarity">
    <text evidence="3">Belongs to the RimP family.</text>
</comment>
<dbReference type="InterPro" id="IPR035956">
    <property type="entry name" value="RimP_N_sf"/>
</dbReference>
<dbReference type="KEGG" id="nba:CUN60_03965"/>
<proteinExistence type="inferred from homology"/>
<dbReference type="PANTHER" id="PTHR33867">
    <property type="entry name" value="RIBOSOME MATURATION FACTOR RIMP"/>
    <property type="match status" value="1"/>
</dbReference>
<evidence type="ECO:0000313" key="6">
    <source>
        <dbReference type="EMBL" id="AUR51479.1"/>
    </source>
</evidence>
<dbReference type="InterPro" id="IPR036847">
    <property type="entry name" value="RimP_C_sf"/>
</dbReference>
<comment type="subcellular location">
    <subcellularLocation>
        <location evidence="3">Cytoplasm</location>
    </subcellularLocation>
</comment>
<name>A0A2I7N4U5_9NEIS</name>
<dbReference type="InterPro" id="IPR028989">
    <property type="entry name" value="RimP_N"/>
</dbReference>
<keyword evidence="7" id="KW-1185">Reference proteome</keyword>
<evidence type="ECO:0000256" key="1">
    <source>
        <dbReference type="ARBA" id="ARBA00022490"/>
    </source>
</evidence>
<dbReference type="InterPro" id="IPR028998">
    <property type="entry name" value="RimP_C"/>
</dbReference>
<evidence type="ECO:0000259" key="5">
    <source>
        <dbReference type="Pfam" id="PF17384"/>
    </source>
</evidence>
<dbReference type="CDD" id="cd01734">
    <property type="entry name" value="YlxS_C"/>
    <property type="match status" value="1"/>
</dbReference>
<dbReference type="PANTHER" id="PTHR33867:SF1">
    <property type="entry name" value="RIBOSOME MATURATION FACTOR RIMP"/>
    <property type="match status" value="1"/>
</dbReference>
<gene>
    <name evidence="3" type="primary">rimP</name>
    <name evidence="6" type="ORF">CUN60_03965</name>
</gene>